<dbReference type="EMBL" id="SDEE01000776">
    <property type="protein sequence ID" value="RXW14048.1"/>
    <property type="molecule type" value="Genomic_DNA"/>
</dbReference>
<evidence type="ECO:0000313" key="3">
    <source>
        <dbReference type="Proteomes" id="UP000290288"/>
    </source>
</evidence>
<keyword evidence="3" id="KW-1185">Reference proteome</keyword>
<dbReference type="Proteomes" id="UP000290288">
    <property type="component" value="Unassembled WGS sequence"/>
</dbReference>
<reference evidence="2 3" key="1">
    <citation type="submission" date="2019-01" db="EMBL/GenBank/DDBJ databases">
        <title>Draft genome sequence of Psathyrella aberdarensis IHI B618.</title>
        <authorList>
            <person name="Buettner E."/>
            <person name="Kellner H."/>
        </authorList>
    </citation>
    <scope>NUCLEOTIDE SEQUENCE [LARGE SCALE GENOMIC DNA]</scope>
    <source>
        <strain evidence="2 3">IHI B618</strain>
    </source>
</reference>
<keyword evidence="1" id="KW-0732">Signal</keyword>
<organism evidence="2 3">
    <name type="scientific">Candolleomyces aberdarensis</name>
    <dbReference type="NCBI Taxonomy" id="2316362"/>
    <lineage>
        <taxon>Eukaryota</taxon>
        <taxon>Fungi</taxon>
        <taxon>Dikarya</taxon>
        <taxon>Basidiomycota</taxon>
        <taxon>Agaricomycotina</taxon>
        <taxon>Agaricomycetes</taxon>
        <taxon>Agaricomycetidae</taxon>
        <taxon>Agaricales</taxon>
        <taxon>Agaricineae</taxon>
        <taxon>Psathyrellaceae</taxon>
        <taxon>Candolleomyces</taxon>
    </lineage>
</organism>
<evidence type="ECO:0000313" key="2">
    <source>
        <dbReference type="EMBL" id="RXW14048.1"/>
    </source>
</evidence>
<dbReference type="STRING" id="2316362.A0A4V1Q269"/>
<proteinExistence type="predicted"/>
<sequence>MPSMISQLAVLSALLLQAAAQTLSISSVGAIGTGCSPGTVKAHVNQADQSVSLQFSNFRADTGPNYAISDGRVNCQLTVGVQVPAGYQFAFDQTVLNTAYSVSSGVKVSSSTSYYFQGELSESSGTCGVTGPASSSYTTLVNRLSPTIWSPCGKASIVSINTDLRADNGNTNNSGSISVRNSTDASFIWRRC</sequence>
<feature type="signal peptide" evidence="1">
    <location>
        <begin position="1"/>
        <end position="20"/>
    </location>
</feature>
<dbReference type="InterPro" id="IPR025649">
    <property type="entry name" value="DUF4360"/>
</dbReference>
<dbReference type="PANTHER" id="PTHR38847:SF1">
    <property type="entry name" value="PSEUDOURIDINE SYNTHASE RSUA_RLUA-LIKE DOMAIN-CONTAINING PROTEIN"/>
    <property type="match status" value="1"/>
</dbReference>
<dbReference type="OrthoDB" id="152248at2759"/>
<comment type="caution">
    <text evidence="2">The sequence shown here is derived from an EMBL/GenBank/DDBJ whole genome shotgun (WGS) entry which is preliminary data.</text>
</comment>
<name>A0A4V1Q269_9AGAR</name>
<dbReference type="PANTHER" id="PTHR38847">
    <property type="match status" value="1"/>
</dbReference>
<evidence type="ECO:0008006" key="4">
    <source>
        <dbReference type="Google" id="ProtNLM"/>
    </source>
</evidence>
<evidence type="ECO:0000256" key="1">
    <source>
        <dbReference type="SAM" id="SignalP"/>
    </source>
</evidence>
<gene>
    <name evidence="2" type="ORF">EST38_g11806</name>
</gene>
<dbReference type="Pfam" id="PF14273">
    <property type="entry name" value="DUF4360"/>
    <property type="match status" value="1"/>
</dbReference>
<accession>A0A4V1Q269</accession>
<protein>
    <recommendedName>
        <fullName evidence="4">Secreted protein</fullName>
    </recommendedName>
</protein>
<feature type="chain" id="PRO_5020491856" description="Secreted protein" evidence="1">
    <location>
        <begin position="21"/>
        <end position="192"/>
    </location>
</feature>
<dbReference type="AlphaFoldDB" id="A0A4V1Q269"/>